<accession>A0A6G1EZ35</accession>
<keyword evidence="2" id="KW-1185">Reference proteome</keyword>
<dbReference type="OrthoDB" id="10250354at2759"/>
<name>A0A6G1EZ35_9ORYZ</name>
<proteinExistence type="predicted"/>
<organism evidence="1 2">
    <name type="scientific">Oryza meyeriana var. granulata</name>
    <dbReference type="NCBI Taxonomy" id="110450"/>
    <lineage>
        <taxon>Eukaryota</taxon>
        <taxon>Viridiplantae</taxon>
        <taxon>Streptophyta</taxon>
        <taxon>Embryophyta</taxon>
        <taxon>Tracheophyta</taxon>
        <taxon>Spermatophyta</taxon>
        <taxon>Magnoliopsida</taxon>
        <taxon>Liliopsida</taxon>
        <taxon>Poales</taxon>
        <taxon>Poaceae</taxon>
        <taxon>BOP clade</taxon>
        <taxon>Oryzoideae</taxon>
        <taxon>Oryzeae</taxon>
        <taxon>Oryzinae</taxon>
        <taxon>Oryza</taxon>
        <taxon>Oryza meyeriana</taxon>
    </lineage>
</organism>
<dbReference type="AlphaFoldDB" id="A0A6G1EZ35"/>
<reference evidence="1 2" key="1">
    <citation type="submission" date="2019-11" db="EMBL/GenBank/DDBJ databases">
        <title>Whole genome sequence of Oryza granulata.</title>
        <authorList>
            <person name="Li W."/>
        </authorList>
    </citation>
    <scope>NUCLEOTIDE SEQUENCE [LARGE SCALE GENOMIC DNA]</scope>
    <source>
        <strain evidence="2">cv. Menghai</strain>
        <tissue evidence="1">Leaf</tissue>
    </source>
</reference>
<evidence type="ECO:0000313" key="2">
    <source>
        <dbReference type="Proteomes" id="UP000479710"/>
    </source>
</evidence>
<dbReference type="EMBL" id="SPHZ02000002">
    <property type="protein sequence ID" value="KAF0929871.1"/>
    <property type="molecule type" value="Genomic_DNA"/>
</dbReference>
<evidence type="ECO:0000313" key="1">
    <source>
        <dbReference type="EMBL" id="KAF0929871.1"/>
    </source>
</evidence>
<gene>
    <name evidence="1" type="ORF">E2562_026085</name>
</gene>
<dbReference type="Proteomes" id="UP000479710">
    <property type="component" value="Unassembled WGS sequence"/>
</dbReference>
<protein>
    <submittedName>
        <fullName evidence="1">Uncharacterized protein</fullName>
    </submittedName>
</protein>
<sequence length="63" mass="7026">MKCARCPEWLNPPWQNKPPARKEPPTGAGRLVFQCPAMCPECGAQYTSVVCIGRWCLRCKACS</sequence>
<comment type="caution">
    <text evidence="1">The sequence shown here is derived from an EMBL/GenBank/DDBJ whole genome shotgun (WGS) entry which is preliminary data.</text>
</comment>